<dbReference type="OrthoDB" id="2588098at2759"/>
<protein>
    <recommendedName>
        <fullName evidence="2">DNA ligase D 3'-phosphoesterase domain-containing protein</fullName>
    </recommendedName>
</protein>
<feature type="compositionally biased region" description="Basic residues" evidence="1">
    <location>
        <begin position="306"/>
        <end position="318"/>
    </location>
</feature>
<accession>A1CHD7</accession>
<dbReference type="GeneID" id="4704235"/>
<gene>
    <name evidence="3" type="ORF">ACLA_047610</name>
</gene>
<dbReference type="VEuPathDB" id="FungiDB:ACLA_047610"/>
<evidence type="ECO:0000256" key="1">
    <source>
        <dbReference type="SAM" id="MobiDB-lite"/>
    </source>
</evidence>
<name>A1CHD7_ASPCL</name>
<feature type="region of interest" description="Disordered" evidence="1">
    <location>
        <begin position="297"/>
        <end position="359"/>
    </location>
</feature>
<dbReference type="EMBL" id="DS027054">
    <property type="protein sequence ID" value="EAW10292.1"/>
    <property type="molecule type" value="Genomic_DNA"/>
</dbReference>
<proteinExistence type="predicted"/>
<feature type="compositionally biased region" description="Polar residues" evidence="1">
    <location>
        <begin position="323"/>
        <end position="333"/>
    </location>
</feature>
<evidence type="ECO:0000313" key="4">
    <source>
        <dbReference type="Proteomes" id="UP000006701"/>
    </source>
</evidence>
<dbReference type="PANTHER" id="PTHR39465">
    <property type="entry name" value="DNA LIGASE D, 3'-PHOSPHOESTERASE DOMAIN"/>
    <property type="match status" value="1"/>
</dbReference>
<keyword evidence="4" id="KW-1185">Reference proteome</keyword>
<dbReference type="Proteomes" id="UP000006701">
    <property type="component" value="Unassembled WGS sequence"/>
</dbReference>
<dbReference type="OMA" id="SIHQRKW"/>
<dbReference type="Pfam" id="PF13298">
    <property type="entry name" value="LigD_N"/>
    <property type="match status" value="1"/>
</dbReference>
<dbReference type="KEGG" id="act:ACLA_047610"/>
<feature type="region of interest" description="Disordered" evidence="1">
    <location>
        <begin position="22"/>
        <end position="90"/>
    </location>
</feature>
<dbReference type="AlphaFoldDB" id="A1CHD7"/>
<organism evidence="3 4">
    <name type="scientific">Aspergillus clavatus (strain ATCC 1007 / CBS 513.65 / DSM 816 / NCTC 3887 / NRRL 1 / QM 1276 / 107)</name>
    <dbReference type="NCBI Taxonomy" id="344612"/>
    <lineage>
        <taxon>Eukaryota</taxon>
        <taxon>Fungi</taxon>
        <taxon>Dikarya</taxon>
        <taxon>Ascomycota</taxon>
        <taxon>Pezizomycotina</taxon>
        <taxon>Eurotiomycetes</taxon>
        <taxon>Eurotiomycetidae</taxon>
        <taxon>Eurotiales</taxon>
        <taxon>Aspergillaceae</taxon>
        <taxon>Aspergillus</taxon>
        <taxon>Aspergillus subgen. Fumigati</taxon>
    </lineage>
</organism>
<feature type="compositionally biased region" description="Polar residues" evidence="1">
    <location>
        <begin position="69"/>
        <end position="86"/>
    </location>
</feature>
<evidence type="ECO:0000313" key="3">
    <source>
        <dbReference type="EMBL" id="EAW10292.1"/>
    </source>
</evidence>
<dbReference type="eggNOG" id="ENOG502SF29">
    <property type="taxonomic scope" value="Eukaryota"/>
</dbReference>
<evidence type="ECO:0000259" key="2">
    <source>
        <dbReference type="Pfam" id="PF13298"/>
    </source>
</evidence>
<sequence>MDSSSPSFRTILLRPILDVMKRSVEGKNGPQHPPTGKQVLQDSEPSFPLTLYAPVSPPKAMARNKKSPNNRTTADLSAKQQISNKNPEPEQDLAAIEAGEIEVTDYLGVFSARLSQCARPLVSGLPRLPIKDWVELYQRNQHPKGRHFVVHQHDHPIAGPHYDLRLQFSETSSVSWSIMYGLPGDPNSRRLNRNATETRVHCLWNHLLETASARTGSMIIWDTGEYEILPSQKVPELLETDDSRSEVSDASISLLEEKADSEKLREAFKNGKIRLRLHGTRLPEDYTIILRLDKNLPSQKPSATTPRKRRRRTVHSTPKHAEPSTTSDSNSPSEDSRQAFHRKKADASPAGSHSDSDSTIDHQIRLNNAYPGATNTIGSIHQRRWFATFDRTNSGFVAESPGKPGRKTWVRKRGVRTGRELGSDAFYVRGPDVERSVVTGRLGRDVLEDESVEGFVSRRGWRAVLE</sequence>
<dbReference type="InterPro" id="IPR014144">
    <property type="entry name" value="LigD_PE_domain"/>
</dbReference>
<reference evidence="3 4" key="1">
    <citation type="journal article" date="2008" name="PLoS Genet.">
        <title>Genomic islands in the pathogenic filamentous fungus Aspergillus fumigatus.</title>
        <authorList>
            <person name="Fedorova N.D."/>
            <person name="Khaldi N."/>
            <person name="Joardar V.S."/>
            <person name="Maiti R."/>
            <person name="Amedeo P."/>
            <person name="Anderson M.J."/>
            <person name="Crabtree J."/>
            <person name="Silva J.C."/>
            <person name="Badger J.H."/>
            <person name="Albarraq A."/>
            <person name="Angiuoli S."/>
            <person name="Bussey H."/>
            <person name="Bowyer P."/>
            <person name="Cotty P.J."/>
            <person name="Dyer P.S."/>
            <person name="Egan A."/>
            <person name="Galens K."/>
            <person name="Fraser-Liggett C.M."/>
            <person name="Haas B.J."/>
            <person name="Inman J.M."/>
            <person name="Kent R."/>
            <person name="Lemieux S."/>
            <person name="Malavazi I."/>
            <person name="Orvis J."/>
            <person name="Roemer T."/>
            <person name="Ronning C.M."/>
            <person name="Sundaram J.P."/>
            <person name="Sutton G."/>
            <person name="Turner G."/>
            <person name="Venter J.C."/>
            <person name="White O.R."/>
            <person name="Whitty B.R."/>
            <person name="Youngman P."/>
            <person name="Wolfe K.H."/>
            <person name="Goldman G.H."/>
            <person name="Wortman J.R."/>
            <person name="Jiang B."/>
            <person name="Denning D.W."/>
            <person name="Nierman W.C."/>
        </authorList>
    </citation>
    <scope>NUCLEOTIDE SEQUENCE [LARGE SCALE GENOMIC DNA]</scope>
    <source>
        <strain evidence="4">ATCC 1007 / CBS 513.65 / DSM 816 / NCTC 3887 / NRRL 1</strain>
    </source>
</reference>
<feature type="domain" description="DNA ligase D 3'-phosphoesterase" evidence="2">
    <location>
        <begin position="151"/>
        <end position="289"/>
    </location>
</feature>
<dbReference type="HOGENOM" id="CLU_040687_0_0_1"/>
<dbReference type="RefSeq" id="XP_001271718.1">
    <property type="nucleotide sequence ID" value="XM_001271717.1"/>
</dbReference>
<dbReference type="PANTHER" id="PTHR39465:SF1">
    <property type="entry name" value="DNA LIGASE D 3'-PHOSPHOESTERASE DOMAIN-CONTAINING PROTEIN"/>
    <property type="match status" value="1"/>
</dbReference>